<reference evidence="2" key="1">
    <citation type="submission" date="2017-10" db="EMBL/GenBank/DDBJ databases">
        <authorList>
            <person name="Regsiter A."/>
            <person name="William W."/>
        </authorList>
    </citation>
    <scope>NUCLEOTIDE SEQUENCE [LARGE SCALE GENOMIC DNA]</scope>
</reference>
<dbReference type="EMBL" id="LT962688">
    <property type="protein sequence ID" value="SOR30119.1"/>
    <property type="molecule type" value="Genomic_DNA"/>
</dbReference>
<sequence length="74" mass="7657">MARLMAEGALQVNDGAQLMTAPVAGAPLRAIPRPMRRVAVAIGPLCCDRARPGLGLHGPVPTIPAAPARPLTER</sequence>
<protein>
    <submittedName>
        <fullName evidence="1">Uncharacterized protein</fullName>
    </submittedName>
</protein>
<accession>A0A2N9AS15</accession>
<dbReference type="Proteomes" id="UP000233769">
    <property type="component" value="Chromosome tk0001"/>
</dbReference>
<evidence type="ECO:0000313" key="2">
    <source>
        <dbReference type="Proteomes" id="UP000233769"/>
    </source>
</evidence>
<name>A0A2N9AS15_METEX</name>
<proteinExistence type="predicted"/>
<gene>
    <name evidence="1" type="ORF">TK0001_3517</name>
</gene>
<evidence type="ECO:0000313" key="1">
    <source>
        <dbReference type="EMBL" id="SOR30119.1"/>
    </source>
</evidence>
<dbReference type="AlphaFoldDB" id="A0A2N9AS15"/>
<organism evidence="1 2">
    <name type="scientific">Methylorubrum extorquens</name>
    <name type="common">Methylobacterium dichloromethanicum</name>
    <name type="synonym">Methylobacterium extorquens</name>
    <dbReference type="NCBI Taxonomy" id="408"/>
    <lineage>
        <taxon>Bacteria</taxon>
        <taxon>Pseudomonadati</taxon>
        <taxon>Pseudomonadota</taxon>
        <taxon>Alphaproteobacteria</taxon>
        <taxon>Hyphomicrobiales</taxon>
        <taxon>Methylobacteriaceae</taxon>
        <taxon>Methylorubrum</taxon>
    </lineage>
</organism>